<evidence type="ECO:0000256" key="7">
    <source>
        <dbReference type="ARBA" id="ARBA00022842"/>
    </source>
</evidence>
<keyword evidence="8 11" id="KW-0786">Thiamine pyrophosphate</keyword>
<organism evidence="13 14">
    <name type="scientific">Paenibacillus brasilensis</name>
    <dbReference type="NCBI Taxonomy" id="128574"/>
    <lineage>
        <taxon>Bacteria</taxon>
        <taxon>Bacillati</taxon>
        <taxon>Bacillota</taxon>
        <taxon>Bacilli</taxon>
        <taxon>Bacillales</taxon>
        <taxon>Paenibacillaceae</taxon>
        <taxon>Paenibacillus</taxon>
    </lineage>
</organism>
<dbReference type="Proteomes" id="UP001242811">
    <property type="component" value="Unassembled WGS sequence"/>
</dbReference>
<evidence type="ECO:0000256" key="11">
    <source>
        <dbReference type="RuleBase" id="RU004996"/>
    </source>
</evidence>
<evidence type="ECO:0000256" key="10">
    <source>
        <dbReference type="NCBIfam" id="TIGR00232"/>
    </source>
</evidence>
<dbReference type="Gene3D" id="3.40.50.920">
    <property type="match status" value="1"/>
</dbReference>
<dbReference type="SMART" id="SM00861">
    <property type="entry name" value="Transket_pyr"/>
    <property type="match status" value="1"/>
</dbReference>
<dbReference type="PANTHER" id="PTHR43522">
    <property type="entry name" value="TRANSKETOLASE"/>
    <property type="match status" value="1"/>
</dbReference>
<evidence type="ECO:0000256" key="9">
    <source>
        <dbReference type="ARBA" id="ARBA00049473"/>
    </source>
</evidence>
<dbReference type="InterPro" id="IPR005478">
    <property type="entry name" value="Transketolase_bac-like"/>
</dbReference>
<dbReference type="RefSeq" id="WP_152380949.1">
    <property type="nucleotide sequence ID" value="NZ_CP045298.1"/>
</dbReference>
<dbReference type="EC" id="2.2.1.1" evidence="3 10"/>
<comment type="similarity">
    <text evidence="1 11">Belongs to the transketolase family.</text>
</comment>
<comment type="subunit">
    <text evidence="2 11">Homodimer.</text>
</comment>
<dbReference type="SUPFAM" id="SSF52518">
    <property type="entry name" value="Thiamin diphosphate-binding fold (THDP-binding)"/>
    <property type="match status" value="2"/>
</dbReference>
<dbReference type="Gene3D" id="3.40.50.970">
    <property type="match status" value="2"/>
</dbReference>
<reference evidence="13 14" key="1">
    <citation type="submission" date="2023-07" db="EMBL/GenBank/DDBJ databases">
        <title>Genomic Encyclopedia of Type Strains, Phase IV (KMG-IV): sequencing the most valuable type-strain genomes for metagenomic binning, comparative biology and taxonomic classification.</title>
        <authorList>
            <person name="Goeker M."/>
        </authorList>
    </citation>
    <scope>NUCLEOTIDE SEQUENCE [LARGE SCALE GENOMIC DNA]</scope>
    <source>
        <strain evidence="13 14">DSM 14914</strain>
    </source>
</reference>
<dbReference type="InterPro" id="IPR033247">
    <property type="entry name" value="Transketolase_fam"/>
</dbReference>
<keyword evidence="14" id="KW-1185">Reference proteome</keyword>
<sequence length="681" mass="73958">MTDQNQAIQKDENSTIDNLSITTIRTLAIDAIEKANSGHPGMPMGSAPMGYQLFAKTMNHNPDHPTWINRDRFVLSAGHGSMLLYSLLHLSGYDLPMEELKQFRQWGSLTPGHPEFGHTAGVDATTGPLGQGLAMSVGMAMAEAQLAATYNKDEFKVVDHFTYAICGDGDLMEGISHEAASLAGRLQLGKLIVLFDSNDITLDGKLNLSSSESVAKRFEAYNWQVLRVEDGNDLPAIQKAIEEAQGDSTRPTLIEVKTVIGYGSPNKQGKGGHGGTHGSPLGAEEAKLTKEFYKWVYEEDFHVPQEVREHFAKVKERGIAANKAWDEQFAKYKAAHPDLAAQFETAINGDLPEGWDRDLPKYSAGDKAVSTRVASGNALNGLAPNVPFLTGGSADLESSTMTHLNNLTNFTPEDYAGRNIYFGIREFGMAAAMNGMALHRGVKVFGGTFFVFTDYLRPAVRLAALMGLPVTYVLTHDSIAVGEDGPTHEPIEQLASLRIIPNLTVIRPADGNETSAAWAYTLENKKNPVALVLTRQNLPILAATAEHAREGIQRGAYIVADAKDGKPVAQILATGSEVQLAVKAQEALAEQGIQVRVISFPSWDLFEKQDKAYKDSVLLPEVKARLAVEMAYPLGWEKYVGDQGDILGISTFGASAPGDRVIKEYGFTVENVVSRVKALLK</sequence>
<evidence type="ECO:0000313" key="14">
    <source>
        <dbReference type="Proteomes" id="UP001242811"/>
    </source>
</evidence>
<evidence type="ECO:0000259" key="12">
    <source>
        <dbReference type="SMART" id="SM00861"/>
    </source>
</evidence>
<evidence type="ECO:0000313" key="13">
    <source>
        <dbReference type="EMBL" id="MDQ0492925.1"/>
    </source>
</evidence>
<dbReference type="InterPro" id="IPR055152">
    <property type="entry name" value="Transketolase-like_C_2"/>
</dbReference>
<keyword evidence="7 11" id="KW-0460">Magnesium</keyword>
<feature type="domain" description="Transketolase-like pyrimidine-binding" evidence="12">
    <location>
        <begin position="369"/>
        <end position="540"/>
    </location>
</feature>
<keyword evidence="5 11" id="KW-0808">Transferase</keyword>
<dbReference type="InterPro" id="IPR049557">
    <property type="entry name" value="Transketolase_CS"/>
</dbReference>
<dbReference type="NCBIfam" id="TIGR00232">
    <property type="entry name" value="tktlase_bact"/>
    <property type="match status" value="1"/>
</dbReference>
<dbReference type="InterPro" id="IPR005474">
    <property type="entry name" value="Transketolase_N"/>
</dbReference>
<evidence type="ECO:0000256" key="5">
    <source>
        <dbReference type="ARBA" id="ARBA00022679"/>
    </source>
</evidence>
<dbReference type="CDD" id="cd07033">
    <property type="entry name" value="TPP_PYR_DXS_TK_like"/>
    <property type="match status" value="1"/>
</dbReference>
<evidence type="ECO:0000256" key="2">
    <source>
        <dbReference type="ARBA" id="ARBA00011738"/>
    </source>
</evidence>
<dbReference type="InterPro" id="IPR009014">
    <property type="entry name" value="Transketo_C/PFOR_II"/>
</dbReference>
<dbReference type="EMBL" id="JAUSWA010000004">
    <property type="protein sequence ID" value="MDQ0492925.1"/>
    <property type="molecule type" value="Genomic_DNA"/>
</dbReference>
<gene>
    <name evidence="13" type="ORF">QOZ95_001075</name>
</gene>
<dbReference type="Pfam" id="PF02779">
    <property type="entry name" value="Transket_pyr"/>
    <property type="match status" value="1"/>
</dbReference>
<protein>
    <recommendedName>
        <fullName evidence="4 10">Transketolase</fullName>
        <ecNumber evidence="3 10">2.2.1.1</ecNumber>
    </recommendedName>
</protein>
<evidence type="ECO:0000256" key="6">
    <source>
        <dbReference type="ARBA" id="ARBA00022723"/>
    </source>
</evidence>
<accession>A0ABU0KWE4</accession>
<comment type="cofactor">
    <cofactor evidence="11">
        <name>Mg(2+)</name>
        <dbReference type="ChEBI" id="CHEBI:18420"/>
    </cofactor>
    <cofactor evidence="11">
        <name>Ca(2+)</name>
        <dbReference type="ChEBI" id="CHEBI:29108"/>
    </cofactor>
    <cofactor evidence="11">
        <name>Mn(2+)</name>
        <dbReference type="ChEBI" id="CHEBI:29035"/>
    </cofactor>
    <cofactor evidence="11">
        <name>Co(2+)</name>
        <dbReference type="ChEBI" id="CHEBI:48828"/>
    </cofactor>
    <text evidence="11">Binds 1 Mg(2+) ion per subunit. Can also utilize other divalent metal cations, such as Ca(2+), Mn(2+) and Co(2+).</text>
</comment>
<keyword evidence="6 11" id="KW-0479">Metal-binding</keyword>
<comment type="cofactor">
    <cofactor evidence="11">
        <name>thiamine diphosphate</name>
        <dbReference type="ChEBI" id="CHEBI:58937"/>
    </cofactor>
    <text evidence="11">Binds 1 thiamine pyrophosphate per subunit.</text>
</comment>
<evidence type="ECO:0000256" key="1">
    <source>
        <dbReference type="ARBA" id="ARBA00007131"/>
    </source>
</evidence>
<dbReference type="GO" id="GO:0004802">
    <property type="term" value="F:transketolase activity"/>
    <property type="evidence" value="ECO:0007669"/>
    <property type="project" value="UniProtKB-EC"/>
</dbReference>
<evidence type="ECO:0000256" key="3">
    <source>
        <dbReference type="ARBA" id="ARBA00013152"/>
    </source>
</evidence>
<dbReference type="InterPro" id="IPR029061">
    <property type="entry name" value="THDP-binding"/>
</dbReference>
<proteinExistence type="inferred from homology"/>
<dbReference type="CDD" id="cd02012">
    <property type="entry name" value="TPP_TK"/>
    <property type="match status" value="1"/>
</dbReference>
<keyword evidence="11" id="KW-0106">Calcium</keyword>
<dbReference type="InterPro" id="IPR005475">
    <property type="entry name" value="Transketolase-like_Pyr-bd"/>
</dbReference>
<comment type="catalytic activity">
    <reaction evidence="9 11">
        <text>D-sedoheptulose 7-phosphate + D-glyceraldehyde 3-phosphate = aldehydo-D-ribose 5-phosphate + D-xylulose 5-phosphate</text>
        <dbReference type="Rhea" id="RHEA:10508"/>
        <dbReference type="ChEBI" id="CHEBI:57483"/>
        <dbReference type="ChEBI" id="CHEBI:57737"/>
        <dbReference type="ChEBI" id="CHEBI:58273"/>
        <dbReference type="ChEBI" id="CHEBI:59776"/>
        <dbReference type="EC" id="2.2.1.1"/>
    </reaction>
</comment>
<evidence type="ECO:0000256" key="8">
    <source>
        <dbReference type="ARBA" id="ARBA00023052"/>
    </source>
</evidence>
<evidence type="ECO:0000256" key="4">
    <source>
        <dbReference type="ARBA" id="ARBA00016662"/>
    </source>
</evidence>
<dbReference type="PROSITE" id="PS00801">
    <property type="entry name" value="TRANSKETOLASE_1"/>
    <property type="match status" value="1"/>
</dbReference>
<dbReference type="InterPro" id="IPR020826">
    <property type="entry name" value="Transketolase_BS"/>
</dbReference>
<dbReference type="Pfam" id="PF22613">
    <property type="entry name" value="Transketolase_C_1"/>
    <property type="match status" value="1"/>
</dbReference>
<name>A0ABU0KWE4_9BACL</name>
<dbReference type="SUPFAM" id="SSF52922">
    <property type="entry name" value="TK C-terminal domain-like"/>
    <property type="match status" value="1"/>
</dbReference>
<dbReference type="PANTHER" id="PTHR43522:SF2">
    <property type="entry name" value="TRANSKETOLASE 1-RELATED"/>
    <property type="match status" value="1"/>
</dbReference>
<comment type="function">
    <text evidence="11">Catalyzes the transfer of a two-carbon ketol group from a ketose donor to an aldose acceptor, via a covalent intermediate with the cofactor thiamine pyrophosphate.</text>
</comment>
<dbReference type="PROSITE" id="PS00802">
    <property type="entry name" value="TRANSKETOLASE_2"/>
    <property type="match status" value="1"/>
</dbReference>
<dbReference type="Pfam" id="PF00456">
    <property type="entry name" value="Transketolase_N"/>
    <property type="match status" value="1"/>
</dbReference>
<comment type="caution">
    <text evidence="13">The sequence shown here is derived from an EMBL/GenBank/DDBJ whole genome shotgun (WGS) entry which is preliminary data.</text>
</comment>